<protein>
    <submittedName>
        <fullName evidence="1">Uncharacterized protein</fullName>
    </submittedName>
</protein>
<dbReference type="AlphaFoldDB" id="A0A9E5MKW0"/>
<dbReference type="Proteomes" id="UP000818266">
    <property type="component" value="Unassembled WGS sequence"/>
</dbReference>
<evidence type="ECO:0000313" key="1">
    <source>
        <dbReference type="EMBL" id="NHF63106.1"/>
    </source>
</evidence>
<comment type="caution">
    <text evidence="1">The sequence shown here is derived from an EMBL/GenBank/DDBJ whole genome shotgun (WGS) entry which is preliminary data.</text>
</comment>
<accession>A0A9E5MKW0</accession>
<reference evidence="1 2" key="1">
    <citation type="submission" date="2019-06" db="EMBL/GenBank/DDBJ databases">
        <authorList>
            <person name="De-Chao Zhang Q."/>
        </authorList>
    </citation>
    <scope>NUCLEOTIDE SEQUENCE [LARGE SCALE GENOMIC DNA]</scope>
    <source>
        <strain evidence="1 2">KN1116</strain>
    </source>
</reference>
<name>A0A9E5MKW0_9MICO</name>
<proteinExistence type="predicted"/>
<gene>
    <name evidence="1" type="ORF">FK219_007615</name>
</gene>
<sequence>MPTYDWPLIQQRSGDSIESLVATLLRREYTDARQVNPSQGDGGIDILRSTDDGLEIWQVKGFTTALTDSQFRQVKKSWERFVEEHVTPGEHRVARYHLVTPWTPTEERIALFDELTTGASIPCQWDSDAFIAGLADRYPETMRRFVHGEGVLEQFISQKAMLASSPVERGETLTMLDAIETRQDALDAIRDTVSENYRIEHGTRTAAHTHEVPLPADDDPAVYHRMTYLGDARWKYESVVPRSADAVEIDPITLNMEFLAAPGTPEHDAVRTWSEWGIPFQDAHVRTTTVGGPFADHEPVESTVSFVERSRDDAPPLYLRCIASDGESRFRIPLVVAARTVGARTGWLRLVADTPERGLNFELRFKHGEGVDARAQMGDVDRRNPEAVRDELETLLRISEGDVLSVETGNGQSLIRAHGTVLPTALGAIHLPVAQLLVRLQAHTAAVLVMPSIEDITDGQFRYLSLLASIYGGTAHRWYWTDVTLRVPEDPAGAARIKEVAASVASGGHLVKVEAPVFQLGNRKYTIDHPLASTAHSVQLEPGIDPAALHPGDTFRLIPGADAGVTTAKIVDWTPGSISFD</sequence>
<dbReference type="OrthoDB" id="4202952at2"/>
<reference evidence="1 2" key="2">
    <citation type="submission" date="2020-03" db="EMBL/GenBank/DDBJ databases">
        <title>Chryseoglobus sp. isolated from a deep-sea seamount.</title>
        <authorList>
            <person name="Zhang D.-C."/>
        </authorList>
    </citation>
    <scope>NUCLEOTIDE SEQUENCE [LARGE SCALE GENOMIC DNA]</scope>
    <source>
        <strain evidence="1 2">KN1116</strain>
    </source>
</reference>
<dbReference type="RefSeq" id="WP_152582468.1">
    <property type="nucleotide sequence ID" value="NZ_VIKT02000011.1"/>
</dbReference>
<organism evidence="1 2">
    <name type="scientific">Microcella pacifica</name>
    <dbReference type="NCBI Taxonomy" id="2591847"/>
    <lineage>
        <taxon>Bacteria</taxon>
        <taxon>Bacillati</taxon>
        <taxon>Actinomycetota</taxon>
        <taxon>Actinomycetes</taxon>
        <taxon>Micrococcales</taxon>
        <taxon>Microbacteriaceae</taxon>
        <taxon>Microcella</taxon>
    </lineage>
</organism>
<dbReference type="EMBL" id="VIKT02000011">
    <property type="protein sequence ID" value="NHF63106.1"/>
    <property type="molecule type" value="Genomic_DNA"/>
</dbReference>
<evidence type="ECO:0000313" key="2">
    <source>
        <dbReference type="Proteomes" id="UP000818266"/>
    </source>
</evidence>
<keyword evidence="2" id="KW-1185">Reference proteome</keyword>